<evidence type="ECO:0000256" key="4">
    <source>
        <dbReference type="ARBA" id="ARBA00022741"/>
    </source>
</evidence>
<dbReference type="GO" id="GO:0006265">
    <property type="term" value="P:DNA topological change"/>
    <property type="evidence" value="ECO:0007669"/>
    <property type="project" value="InterPro"/>
</dbReference>
<sequence length="310" mass="35133">YNLINTVYSYIYFIAIRETTLAQQSNYNADSIQVLKGLTPVRKRPGMYIGSTDERGLHHLINEIVDNSVDEFMAGFCDEISIHIDKDQYVEISDNGRGIPVEQHEATKVSTVETVLTTLHAGGKFEEGAYQVSGGLHGVGASAVNALSEDFEVTVFRDNKIYKMSFSEGVKKTELESTPIEKIDKGKTGTKIRFKADRTIFVDDETKENINYDFQKILLRTKEIAYLNKGLKIVFSSDYHNNLWPNNKNMYYFEGGISSLIINETRYKTPLNKTPIYYEEEIVKNETSINNDGKAVVKSVKTLVEIAIQY</sequence>
<evidence type="ECO:0000256" key="3">
    <source>
        <dbReference type="ARBA" id="ARBA00012895"/>
    </source>
</evidence>
<evidence type="ECO:0000259" key="9">
    <source>
        <dbReference type="SMART" id="SM00387"/>
    </source>
</evidence>
<evidence type="ECO:0000256" key="8">
    <source>
        <dbReference type="ARBA" id="ARBA00023235"/>
    </source>
</evidence>
<dbReference type="Pfam" id="PF02518">
    <property type="entry name" value="HATPase_c"/>
    <property type="match status" value="1"/>
</dbReference>
<dbReference type="CDD" id="cd16928">
    <property type="entry name" value="HATPase_GyrB-like"/>
    <property type="match status" value="1"/>
</dbReference>
<dbReference type="SMART" id="SM00433">
    <property type="entry name" value="TOP2c"/>
    <property type="match status" value="1"/>
</dbReference>
<comment type="similarity">
    <text evidence="2">Belongs to the type II topoisomerase GyrB family.</text>
</comment>
<dbReference type="PANTHER" id="PTHR45866">
    <property type="entry name" value="DNA GYRASE/TOPOISOMERASE SUBUNIT B"/>
    <property type="match status" value="1"/>
</dbReference>
<dbReference type="InterPro" id="IPR003594">
    <property type="entry name" value="HATPase_dom"/>
</dbReference>
<feature type="domain" description="Histidine kinase/HSP90-like ATPase" evidence="9">
    <location>
        <begin position="52"/>
        <end position="200"/>
    </location>
</feature>
<dbReference type="GO" id="GO:0003677">
    <property type="term" value="F:DNA binding"/>
    <property type="evidence" value="ECO:0007669"/>
    <property type="project" value="UniProtKB-KW"/>
</dbReference>
<keyword evidence="5" id="KW-0067">ATP-binding</keyword>
<dbReference type="SMART" id="SM00387">
    <property type="entry name" value="HATPase_c"/>
    <property type="match status" value="1"/>
</dbReference>
<evidence type="ECO:0000256" key="5">
    <source>
        <dbReference type="ARBA" id="ARBA00022840"/>
    </source>
</evidence>
<dbReference type="FunFam" id="3.30.565.10:FF:000002">
    <property type="entry name" value="DNA gyrase subunit B"/>
    <property type="match status" value="1"/>
</dbReference>
<dbReference type="SUPFAM" id="SSF55874">
    <property type="entry name" value="ATPase domain of HSP90 chaperone/DNA topoisomerase II/histidine kinase"/>
    <property type="match status" value="1"/>
</dbReference>
<protein>
    <recommendedName>
        <fullName evidence="3">DNA topoisomerase (ATP-hydrolyzing)</fullName>
        <ecNumber evidence="3">5.6.2.2</ecNumber>
    </recommendedName>
</protein>
<dbReference type="PANTHER" id="PTHR45866:SF1">
    <property type="entry name" value="DNA GYRASE SUBUNIT B, MITOCHONDRIAL"/>
    <property type="match status" value="1"/>
</dbReference>
<dbReference type="PRINTS" id="PR01159">
    <property type="entry name" value="DNAGYRASEB"/>
</dbReference>
<proteinExistence type="inferred from homology"/>
<feature type="non-terminal residue" evidence="10">
    <location>
        <position position="310"/>
    </location>
</feature>
<dbReference type="AlphaFoldDB" id="A0A382SKP1"/>
<organism evidence="10">
    <name type="scientific">marine metagenome</name>
    <dbReference type="NCBI Taxonomy" id="408172"/>
    <lineage>
        <taxon>unclassified sequences</taxon>
        <taxon>metagenomes</taxon>
        <taxon>ecological metagenomes</taxon>
    </lineage>
</organism>
<dbReference type="InterPro" id="IPR001241">
    <property type="entry name" value="Topo_IIA"/>
</dbReference>
<keyword evidence="7" id="KW-0238">DNA-binding</keyword>
<dbReference type="EC" id="5.6.2.2" evidence="3"/>
<name>A0A382SKP1_9ZZZZ</name>
<feature type="non-terminal residue" evidence="10">
    <location>
        <position position="1"/>
    </location>
</feature>
<evidence type="ECO:0000256" key="1">
    <source>
        <dbReference type="ARBA" id="ARBA00000185"/>
    </source>
</evidence>
<dbReference type="GO" id="GO:0005524">
    <property type="term" value="F:ATP binding"/>
    <property type="evidence" value="ECO:0007669"/>
    <property type="project" value="UniProtKB-KW"/>
</dbReference>
<comment type="catalytic activity">
    <reaction evidence="1">
        <text>ATP-dependent breakage, passage and rejoining of double-stranded DNA.</text>
        <dbReference type="EC" id="5.6.2.2"/>
    </reaction>
</comment>
<dbReference type="PRINTS" id="PR00418">
    <property type="entry name" value="TPI2FAMILY"/>
</dbReference>
<keyword evidence="4" id="KW-0547">Nucleotide-binding</keyword>
<evidence type="ECO:0000313" key="10">
    <source>
        <dbReference type="EMBL" id="SVD10439.1"/>
    </source>
</evidence>
<dbReference type="EMBL" id="UINC01129801">
    <property type="protein sequence ID" value="SVD10439.1"/>
    <property type="molecule type" value="Genomic_DNA"/>
</dbReference>
<dbReference type="InterPro" id="IPR036890">
    <property type="entry name" value="HATPase_C_sf"/>
</dbReference>
<gene>
    <name evidence="10" type="ORF">METZ01_LOCUS363293</name>
</gene>
<keyword evidence="8" id="KW-0413">Isomerase</keyword>
<reference evidence="10" key="1">
    <citation type="submission" date="2018-05" db="EMBL/GenBank/DDBJ databases">
        <authorList>
            <person name="Lanie J.A."/>
            <person name="Ng W.-L."/>
            <person name="Kazmierczak K.M."/>
            <person name="Andrzejewski T.M."/>
            <person name="Davidsen T.M."/>
            <person name="Wayne K.J."/>
            <person name="Tettelin H."/>
            <person name="Glass J.I."/>
            <person name="Rusch D."/>
            <person name="Podicherti R."/>
            <person name="Tsui H.-C.T."/>
            <person name="Winkler M.E."/>
        </authorList>
    </citation>
    <scope>NUCLEOTIDE SEQUENCE</scope>
</reference>
<dbReference type="GO" id="GO:0003918">
    <property type="term" value="F:DNA topoisomerase type II (double strand cut, ATP-hydrolyzing) activity"/>
    <property type="evidence" value="ECO:0007669"/>
    <property type="project" value="UniProtKB-EC"/>
</dbReference>
<keyword evidence="6" id="KW-0799">Topoisomerase</keyword>
<accession>A0A382SKP1</accession>
<evidence type="ECO:0000256" key="6">
    <source>
        <dbReference type="ARBA" id="ARBA00023029"/>
    </source>
</evidence>
<evidence type="ECO:0000256" key="2">
    <source>
        <dbReference type="ARBA" id="ARBA00010708"/>
    </source>
</evidence>
<dbReference type="InterPro" id="IPR000565">
    <property type="entry name" value="Topo_IIA_B"/>
</dbReference>
<dbReference type="Gene3D" id="3.30.565.10">
    <property type="entry name" value="Histidine kinase-like ATPase, C-terminal domain"/>
    <property type="match status" value="1"/>
</dbReference>
<evidence type="ECO:0000256" key="7">
    <source>
        <dbReference type="ARBA" id="ARBA00023125"/>
    </source>
</evidence>